<gene>
    <name evidence="1" type="ORF">Syun_026403</name>
</gene>
<name>A0AAP0HS52_9MAGN</name>
<evidence type="ECO:0000313" key="2">
    <source>
        <dbReference type="Proteomes" id="UP001420932"/>
    </source>
</evidence>
<reference evidence="1 2" key="1">
    <citation type="submission" date="2024-01" db="EMBL/GenBank/DDBJ databases">
        <title>Genome assemblies of Stephania.</title>
        <authorList>
            <person name="Yang L."/>
        </authorList>
    </citation>
    <scope>NUCLEOTIDE SEQUENCE [LARGE SCALE GENOMIC DNA]</scope>
    <source>
        <strain evidence="1">YNDBR</strain>
        <tissue evidence="1">Leaf</tissue>
    </source>
</reference>
<organism evidence="1 2">
    <name type="scientific">Stephania yunnanensis</name>
    <dbReference type="NCBI Taxonomy" id="152371"/>
    <lineage>
        <taxon>Eukaryota</taxon>
        <taxon>Viridiplantae</taxon>
        <taxon>Streptophyta</taxon>
        <taxon>Embryophyta</taxon>
        <taxon>Tracheophyta</taxon>
        <taxon>Spermatophyta</taxon>
        <taxon>Magnoliopsida</taxon>
        <taxon>Ranunculales</taxon>
        <taxon>Menispermaceae</taxon>
        <taxon>Menispermoideae</taxon>
        <taxon>Cissampelideae</taxon>
        <taxon>Stephania</taxon>
    </lineage>
</organism>
<protein>
    <submittedName>
        <fullName evidence="1">Uncharacterized protein</fullName>
    </submittedName>
</protein>
<proteinExistence type="predicted"/>
<accession>A0AAP0HS52</accession>
<keyword evidence="2" id="KW-1185">Reference proteome</keyword>
<dbReference type="EMBL" id="JBBNAF010000011">
    <property type="protein sequence ID" value="KAK9099358.1"/>
    <property type="molecule type" value="Genomic_DNA"/>
</dbReference>
<comment type="caution">
    <text evidence="1">The sequence shown here is derived from an EMBL/GenBank/DDBJ whole genome shotgun (WGS) entry which is preliminary data.</text>
</comment>
<dbReference type="AlphaFoldDB" id="A0AAP0HS52"/>
<sequence>MNYNGPKSLIVFNTLNMINDPYRDMSIDQDKGRGIETSGDVPRVAYRRGTEVAA</sequence>
<dbReference type="Proteomes" id="UP001420932">
    <property type="component" value="Unassembled WGS sequence"/>
</dbReference>
<evidence type="ECO:0000313" key="1">
    <source>
        <dbReference type="EMBL" id="KAK9099358.1"/>
    </source>
</evidence>